<dbReference type="SUPFAM" id="SSF63829">
    <property type="entry name" value="Calcium-dependent phosphotriesterase"/>
    <property type="match status" value="1"/>
</dbReference>
<comment type="caution">
    <text evidence="1">The sequence shown here is derived from an EMBL/GenBank/DDBJ whole genome shotgun (WGS) entry which is preliminary data.</text>
</comment>
<keyword evidence="1" id="KW-0456">Lyase</keyword>
<evidence type="ECO:0000313" key="1">
    <source>
        <dbReference type="EMBL" id="GAA5120109.1"/>
    </source>
</evidence>
<dbReference type="GO" id="GO:0016829">
    <property type="term" value="F:lyase activity"/>
    <property type="evidence" value="ECO:0007669"/>
    <property type="project" value="UniProtKB-KW"/>
</dbReference>
<evidence type="ECO:0000313" key="2">
    <source>
        <dbReference type="Proteomes" id="UP001500804"/>
    </source>
</evidence>
<organism evidence="1 2">
    <name type="scientific">Pseudonocardia adelaidensis</name>
    <dbReference type="NCBI Taxonomy" id="648754"/>
    <lineage>
        <taxon>Bacteria</taxon>
        <taxon>Bacillati</taxon>
        <taxon>Actinomycetota</taxon>
        <taxon>Actinomycetes</taxon>
        <taxon>Pseudonocardiales</taxon>
        <taxon>Pseudonocardiaceae</taxon>
        <taxon>Pseudonocardia</taxon>
    </lineage>
</organism>
<dbReference type="PANTHER" id="PTHR40274">
    <property type="entry name" value="VIRGINIAMYCIN B LYASE"/>
    <property type="match status" value="1"/>
</dbReference>
<name>A0ABP9NHP3_9PSEU</name>
<dbReference type="Proteomes" id="UP001500804">
    <property type="component" value="Unassembled WGS sequence"/>
</dbReference>
<protein>
    <submittedName>
        <fullName evidence="1">Virginiamycin B lyase</fullName>
    </submittedName>
</protein>
<keyword evidence="2" id="KW-1185">Reference proteome</keyword>
<reference evidence="2" key="1">
    <citation type="journal article" date="2019" name="Int. J. Syst. Evol. Microbiol.">
        <title>The Global Catalogue of Microorganisms (GCM) 10K type strain sequencing project: providing services to taxonomists for standard genome sequencing and annotation.</title>
        <authorList>
            <consortium name="The Broad Institute Genomics Platform"/>
            <consortium name="The Broad Institute Genome Sequencing Center for Infectious Disease"/>
            <person name="Wu L."/>
            <person name="Ma J."/>
        </authorList>
    </citation>
    <scope>NUCLEOTIDE SEQUENCE [LARGE SCALE GENOMIC DNA]</scope>
    <source>
        <strain evidence="2">JCM 18302</strain>
    </source>
</reference>
<dbReference type="PANTHER" id="PTHR40274:SF3">
    <property type="entry name" value="VIRGINIAMYCIN B LYASE"/>
    <property type="match status" value="1"/>
</dbReference>
<dbReference type="InterPro" id="IPR051344">
    <property type="entry name" value="Vgb"/>
</dbReference>
<dbReference type="EMBL" id="BAABJO010000008">
    <property type="protein sequence ID" value="GAA5120109.1"/>
    <property type="molecule type" value="Genomic_DNA"/>
</dbReference>
<sequence>MLTRTAVGAPGAGPYAVAVDAAGVTWTTLVHAGQVARIPPGGPPELHDLGNPDARPSLLALAPDGAVWVTRGGDDRIDHIRADGTRSSFAVGTGPYGIALGPDGDVWFTAIAADAIGRLTPDGSVALTQVPGDTGMPAMITPGPDGAMWFTLNRVGALGRVGTAGEITVHPLPDAGCGPVGIAGDGAAIWFAEIGAGRVGRLVPGDALQEFDLPDREARPHAVAPDGAGGCWVTLWAASALAHLDERGTVTAVHDLGAGSEPHGAALGPGGAVLVALESGHLVTLRPAG</sequence>
<proteinExistence type="predicted"/>
<dbReference type="InterPro" id="IPR015943">
    <property type="entry name" value="WD40/YVTN_repeat-like_dom_sf"/>
</dbReference>
<accession>A0ABP9NHP3</accession>
<dbReference type="RefSeq" id="WP_345605314.1">
    <property type="nucleotide sequence ID" value="NZ_BAABJO010000008.1"/>
</dbReference>
<dbReference type="Pfam" id="PF24684">
    <property type="entry name" value="Vgb_lyase"/>
    <property type="match status" value="1"/>
</dbReference>
<gene>
    <name evidence="1" type="ORF">GCM10023320_26900</name>
</gene>
<dbReference type="Gene3D" id="2.130.10.10">
    <property type="entry name" value="YVTN repeat-like/Quinoprotein amine dehydrogenase"/>
    <property type="match status" value="1"/>
</dbReference>